<evidence type="ECO:0000256" key="2">
    <source>
        <dbReference type="ARBA" id="ARBA00022746"/>
    </source>
</evidence>
<dbReference type="InterPro" id="IPR036188">
    <property type="entry name" value="FAD/NAD-bd_sf"/>
</dbReference>
<dbReference type="AlphaFoldDB" id="A0A660CEP9"/>
<dbReference type="Proteomes" id="UP000317303">
    <property type="component" value="Unassembled WGS sequence"/>
</dbReference>
<comment type="similarity">
    <text evidence="4">Belongs to the carotenoid/retinoid oxidoreductase family.</text>
</comment>
<dbReference type="InterPro" id="IPR002937">
    <property type="entry name" value="Amino_oxidase"/>
</dbReference>
<evidence type="ECO:0000256" key="3">
    <source>
        <dbReference type="ARBA" id="ARBA00023002"/>
    </source>
</evidence>
<keyword evidence="3 4" id="KW-0560">Oxidoreductase</keyword>
<dbReference type="NCBIfam" id="TIGR02734">
    <property type="entry name" value="crtI_fam"/>
    <property type="match status" value="1"/>
</dbReference>
<dbReference type="InterPro" id="IPR014105">
    <property type="entry name" value="Carotenoid/retinoid_OxRdtase"/>
</dbReference>
<sequence>MRTVSGATDRVVVVGAGLAGLSAALHLTGAGRQVTVLERAPRPGGRVDTETLGGHAVDTGATVLTMPELLDEAFAAVGEKTSERLTLTQLDPAYRAHFADGSSIALHSDPEAMAAELRAVAGPREAQGYLRLRRWLTELYAAEAERFIGGNFDGPLDLVRPEALPQLARLVRLGGFGRLWPKVARFVTDDRVRRLFSFQALYAGLEPRRALGAYGAIPFMDTVGGVFYPHGGMGGIAGAMADAAEEAGATVRTATQAAWLERVGSRVRAVRTADGERIPCDAVVLATELTTAYRLLGIHPRRPLVPRYAPSAVVLHGDAERGWADRLDHHTIFFGHAWHETFREIARDGRLMSDPSLLVTRPTATDPALAAGGRELVSVLTPVPNLHTGPLDWTRIAPAYRDELLDELERRGLDGFAGEFRLHRMDTPLDWAERGMEAGTPFSLAHTLPQTGPFRPANLVRGADNVVLAGSGTRPGVGIPPVLISGRLAAERIVAEPLALP</sequence>
<dbReference type="PANTHER" id="PTHR43734">
    <property type="entry name" value="PHYTOENE DESATURASE"/>
    <property type="match status" value="1"/>
</dbReference>
<feature type="domain" description="Amine oxidase" evidence="5">
    <location>
        <begin position="18"/>
        <end position="493"/>
    </location>
</feature>
<dbReference type="GO" id="GO:0016117">
    <property type="term" value="P:carotenoid biosynthetic process"/>
    <property type="evidence" value="ECO:0007669"/>
    <property type="project" value="UniProtKB-KW"/>
</dbReference>
<accession>A0A660CEP9</accession>
<evidence type="ECO:0000256" key="4">
    <source>
        <dbReference type="RuleBase" id="RU362075"/>
    </source>
</evidence>
<comment type="pathway">
    <text evidence="1 4">Carotenoid biosynthesis.</text>
</comment>
<evidence type="ECO:0000256" key="1">
    <source>
        <dbReference type="ARBA" id="ARBA00004829"/>
    </source>
</evidence>
<comment type="caution">
    <text evidence="6">The sequence shown here is derived from an EMBL/GenBank/DDBJ whole genome shotgun (WGS) entry which is preliminary data.</text>
</comment>
<name>A0A660CEP9_9PSEU</name>
<evidence type="ECO:0000313" key="7">
    <source>
        <dbReference type="Proteomes" id="UP000317303"/>
    </source>
</evidence>
<dbReference type="PANTHER" id="PTHR43734:SF1">
    <property type="entry name" value="PHYTOENE DESATURASE"/>
    <property type="match status" value="1"/>
</dbReference>
<dbReference type="RefSeq" id="WP_030531047.1">
    <property type="nucleotide sequence ID" value="NZ_JOIJ01000003.1"/>
</dbReference>
<evidence type="ECO:0000313" key="6">
    <source>
        <dbReference type="EMBL" id="TWH20173.1"/>
    </source>
</evidence>
<reference evidence="6 7" key="1">
    <citation type="submission" date="2019-07" db="EMBL/GenBank/DDBJ databases">
        <title>R&amp;d 2014.</title>
        <authorList>
            <person name="Klenk H.-P."/>
        </authorList>
    </citation>
    <scope>NUCLEOTIDE SEQUENCE [LARGE SCALE GENOMIC DNA]</scope>
    <source>
        <strain evidence="6 7">DSM 43194</strain>
    </source>
</reference>
<keyword evidence="2 4" id="KW-0125">Carotenoid biosynthesis</keyword>
<protein>
    <submittedName>
        <fullName evidence="6">Phytoene desaturase</fullName>
    </submittedName>
</protein>
<dbReference type="PRINTS" id="PR00419">
    <property type="entry name" value="ADXRDTASE"/>
</dbReference>
<proteinExistence type="inferred from homology"/>
<dbReference type="Gene3D" id="3.50.50.60">
    <property type="entry name" value="FAD/NAD(P)-binding domain"/>
    <property type="match status" value="2"/>
</dbReference>
<dbReference type="GO" id="GO:0016491">
    <property type="term" value="F:oxidoreductase activity"/>
    <property type="evidence" value="ECO:0007669"/>
    <property type="project" value="UniProtKB-KW"/>
</dbReference>
<dbReference type="Pfam" id="PF01593">
    <property type="entry name" value="Amino_oxidase"/>
    <property type="match status" value="1"/>
</dbReference>
<organism evidence="6 7">
    <name type="scientific">Prauserella rugosa</name>
    <dbReference type="NCBI Taxonomy" id="43354"/>
    <lineage>
        <taxon>Bacteria</taxon>
        <taxon>Bacillati</taxon>
        <taxon>Actinomycetota</taxon>
        <taxon>Actinomycetes</taxon>
        <taxon>Pseudonocardiales</taxon>
        <taxon>Pseudonocardiaceae</taxon>
        <taxon>Prauserella</taxon>
    </lineage>
</organism>
<dbReference type="SUPFAM" id="SSF51905">
    <property type="entry name" value="FAD/NAD(P)-binding domain"/>
    <property type="match status" value="1"/>
</dbReference>
<keyword evidence="7" id="KW-1185">Reference proteome</keyword>
<dbReference type="OrthoDB" id="9774675at2"/>
<evidence type="ECO:0000259" key="5">
    <source>
        <dbReference type="Pfam" id="PF01593"/>
    </source>
</evidence>
<gene>
    <name evidence="6" type="ORF">JD82_02015</name>
</gene>
<dbReference type="EMBL" id="VLJV01000001">
    <property type="protein sequence ID" value="TWH20173.1"/>
    <property type="molecule type" value="Genomic_DNA"/>
</dbReference>